<proteinExistence type="predicted"/>
<feature type="region of interest" description="Disordered" evidence="1">
    <location>
        <begin position="1"/>
        <end position="109"/>
    </location>
</feature>
<dbReference type="OrthoDB" id="3200438at2759"/>
<organism evidence="2 3">
    <name type="scientific">Pholiota conissans</name>
    <dbReference type="NCBI Taxonomy" id="109636"/>
    <lineage>
        <taxon>Eukaryota</taxon>
        <taxon>Fungi</taxon>
        <taxon>Dikarya</taxon>
        <taxon>Basidiomycota</taxon>
        <taxon>Agaricomycotina</taxon>
        <taxon>Agaricomycetes</taxon>
        <taxon>Agaricomycetidae</taxon>
        <taxon>Agaricales</taxon>
        <taxon>Agaricineae</taxon>
        <taxon>Strophariaceae</taxon>
        <taxon>Pholiota</taxon>
    </lineage>
</organism>
<evidence type="ECO:0000313" key="2">
    <source>
        <dbReference type="EMBL" id="KAF9477372.1"/>
    </source>
</evidence>
<evidence type="ECO:0000256" key="1">
    <source>
        <dbReference type="SAM" id="MobiDB-lite"/>
    </source>
</evidence>
<accession>A0A9P5YX74</accession>
<comment type="caution">
    <text evidence="2">The sequence shown here is derived from an EMBL/GenBank/DDBJ whole genome shotgun (WGS) entry which is preliminary data.</text>
</comment>
<name>A0A9P5YX74_9AGAR</name>
<sequence>MVHMMDNSPSLPSTFPPYLRSHCDRSMSSKRARSPETADGYGDRPVKRPSLAVGEFNRRHLSRSSASSSRQGSEDWVQRAGGLAIDSPASTPGESHFPFLPHDDGVVGEEGDIDMVMDSEENENRMVESQEHVGAYLPELQASSTSQRAEVSYQQQSHQYLESLQTPHRHQYPTRYSERKQSSMIPLIDVVPATPTPHSLLQHYQSGASNNGNDLFLSDSASISTSFSPMAVSPPTLFAQIGTPTKKRVVFGPRANCEKCRLGVPGHFSHYE</sequence>
<keyword evidence="3" id="KW-1185">Reference proteome</keyword>
<dbReference type="Proteomes" id="UP000807469">
    <property type="component" value="Unassembled WGS sequence"/>
</dbReference>
<gene>
    <name evidence="2" type="ORF">BDN70DRAFT_881275</name>
</gene>
<dbReference type="AlphaFoldDB" id="A0A9P5YX74"/>
<feature type="compositionally biased region" description="Basic and acidic residues" evidence="1">
    <location>
        <begin position="21"/>
        <end position="46"/>
    </location>
</feature>
<protein>
    <submittedName>
        <fullName evidence="2">Uncharacterized protein</fullName>
    </submittedName>
</protein>
<reference evidence="2" key="1">
    <citation type="submission" date="2020-11" db="EMBL/GenBank/DDBJ databases">
        <authorList>
            <consortium name="DOE Joint Genome Institute"/>
            <person name="Ahrendt S."/>
            <person name="Riley R."/>
            <person name="Andreopoulos W."/>
            <person name="Labutti K."/>
            <person name="Pangilinan J."/>
            <person name="Ruiz-Duenas F.J."/>
            <person name="Barrasa J.M."/>
            <person name="Sanchez-Garcia M."/>
            <person name="Camarero S."/>
            <person name="Miyauchi S."/>
            <person name="Serrano A."/>
            <person name="Linde D."/>
            <person name="Babiker R."/>
            <person name="Drula E."/>
            <person name="Ayuso-Fernandez I."/>
            <person name="Pacheco R."/>
            <person name="Padilla G."/>
            <person name="Ferreira P."/>
            <person name="Barriuso J."/>
            <person name="Kellner H."/>
            <person name="Castanera R."/>
            <person name="Alfaro M."/>
            <person name="Ramirez L."/>
            <person name="Pisabarro A.G."/>
            <person name="Kuo A."/>
            <person name="Tritt A."/>
            <person name="Lipzen A."/>
            <person name="He G."/>
            <person name="Yan M."/>
            <person name="Ng V."/>
            <person name="Cullen D."/>
            <person name="Martin F."/>
            <person name="Rosso M.-N."/>
            <person name="Henrissat B."/>
            <person name="Hibbett D."/>
            <person name="Martinez A.T."/>
            <person name="Grigoriev I.V."/>
        </authorList>
    </citation>
    <scope>NUCLEOTIDE SEQUENCE</scope>
    <source>
        <strain evidence="2">CIRM-BRFM 674</strain>
    </source>
</reference>
<evidence type="ECO:0000313" key="3">
    <source>
        <dbReference type="Proteomes" id="UP000807469"/>
    </source>
</evidence>
<dbReference type="EMBL" id="MU155263">
    <property type="protein sequence ID" value="KAF9477372.1"/>
    <property type="molecule type" value="Genomic_DNA"/>
</dbReference>